<evidence type="ECO:0000313" key="2">
    <source>
        <dbReference type="EMBL" id="QKE65556.1"/>
    </source>
</evidence>
<reference evidence="2" key="1">
    <citation type="submission" date="2020-07" db="EMBL/GenBank/DDBJ databases">
        <title>Nitrate ammonifying Pseudomonas campi sp. nov. isolated from German agricultural grassland.</title>
        <authorList>
            <person name="Timsy T."/>
            <person name="Ulrich A."/>
            <person name="Spanner T."/>
            <person name="Foesel B."/>
            <person name="Kolb S."/>
            <person name="Horn M.A."/>
            <person name="Behrendt U."/>
        </authorList>
    </citation>
    <scope>NUCLEOTIDE SEQUENCE</scope>
    <source>
        <strain evidence="2">S1-A32-2</strain>
    </source>
</reference>
<keyword evidence="3" id="KW-1185">Reference proteome</keyword>
<dbReference type="KEGG" id="pcam:HNE05_20060"/>
<feature type="transmembrane region" description="Helical" evidence="1">
    <location>
        <begin position="79"/>
        <end position="106"/>
    </location>
</feature>
<sequence>MPQGNNAPDSDKVWVIPGFLGIPLLPFMLFGIFVYGLGKLLWLGLRGGKDGVASNFLLIPLLGVVIVDGQNDTRLLHWLNYHFIMGEFGCGLVIVSYLVFCLLPHFDHPRLRFFAHNASRILMGMIVLLFIDAQLAGEVHREAVSNCVGNSEFSGPIHSRHSSTQGFTYMQYQLRYGDNQALSYYSFDSSACHTLSLRRGLLPWYHYQLLDGPAENRLPFPCQGTVCAIPTAWFSSDTPRSGLSTLHPQQSSTTAAPN</sequence>
<dbReference type="EMBL" id="CP053697">
    <property type="protein sequence ID" value="QKE65556.1"/>
    <property type="molecule type" value="Genomic_DNA"/>
</dbReference>
<organism evidence="2 3">
    <name type="scientific">Aquipseudomonas campi</name>
    <dbReference type="NCBI Taxonomy" id="2731681"/>
    <lineage>
        <taxon>Bacteria</taxon>
        <taxon>Pseudomonadati</taxon>
        <taxon>Pseudomonadota</taxon>
        <taxon>Gammaproteobacteria</taxon>
        <taxon>Pseudomonadales</taxon>
        <taxon>Pseudomonadaceae</taxon>
        <taxon>Aquipseudomonas</taxon>
    </lineage>
</organism>
<dbReference type="AlphaFoldDB" id="A0A6M8G0H2"/>
<feature type="transmembrane region" description="Helical" evidence="1">
    <location>
        <begin position="118"/>
        <end position="137"/>
    </location>
</feature>
<keyword evidence="1" id="KW-1133">Transmembrane helix</keyword>
<evidence type="ECO:0000256" key="1">
    <source>
        <dbReference type="SAM" id="Phobius"/>
    </source>
</evidence>
<gene>
    <name evidence="2" type="ORF">HNE05_20060</name>
</gene>
<dbReference type="Proteomes" id="UP000501379">
    <property type="component" value="Chromosome"/>
</dbReference>
<dbReference type="RefSeq" id="WP_173211518.1">
    <property type="nucleotide sequence ID" value="NZ_CP053697.2"/>
</dbReference>
<accession>A0A6M8G0H2</accession>
<protein>
    <submittedName>
        <fullName evidence="2">Uncharacterized protein</fullName>
    </submittedName>
</protein>
<feature type="transmembrane region" description="Helical" evidence="1">
    <location>
        <begin position="50"/>
        <end position="67"/>
    </location>
</feature>
<keyword evidence="1" id="KW-0812">Transmembrane</keyword>
<feature type="transmembrane region" description="Helical" evidence="1">
    <location>
        <begin position="14"/>
        <end position="38"/>
    </location>
</feature>
<evidence type="ECO:0000313" key="3">
    <source>
        <dbReference type="Proteomes" id="UP000501379"/>
    </source>
</evidence>
<keyword evidence="1" id="KW-0472">Membrane</keyword>
<name>A0A6M8G0H2_9GAMM</name>
<proteinExistence type="predicted"/>